<evidence type="ECO:0000313" key="2">
    <source>
        <dbReference type="EMBL" id="SHK33716.1"/>
    </source>
</evidence>
<accession>A0A1M6RMQ0</accession>
<gene>
    <name evidence="2" type="ORF">SAMN05444000_1261</name>
</gene>
<feature type="region of interest" description="Disordered" evidence="1">
    <location>
        <begin position="100"/>
        <end position="124"/>
    </location>
</feature>
<protein>
    <submittedName>
        <fullName evidence="2">Uncharacterized protein</fullName>
    </submittedName>
</protein>
<reference evidence="3" key="1">
    <citation type="submission" date="2016-11" db="EMBL/GenBank/DDBJ databases">
        <authorList>
            <person name="Varghese N."/>
            <person name="Submissions S."/>
        </authorList>
    </citation>
    <scope>NUCLEOTIDE SEQUENCE [LARGE SCALE GENOMIC DNA]</scope>
    <source>
        <strain evidence="3">DSM 100564</strain>
    </source>
</reference>
<proteinExistence type="predicted"/>
<evidence type="ECO:0000256" key="1">
    <source>
        <dbReference type="SAM" id="MobiDB-lite"/>
    </source>
</evidence>
<dbReference type="Proteomes" id="UP000183982">
    <property type="component" value="Unassembled WGS sequence"/>
</dbReference>
<dbReference type="EMBL" id="FQZQ01000026">
    <property type="protein sequence ID" value="SHK33716.1"/>
    <property type="molecule type" value="Genomic_DNA"/>
</dbReference>
<keyword evidence="3" id="KW-1185">Reference proteome</keyword>
<name>A0A1M6RMQ0_9RHOB</name>
<organism evidence="2 3">
    <name type="scientific">Shimia gijangensis</name>
    <dbReference type="NCBI Taxonomy" id="1470563"/>
    <lineage>
        <taxon>Bacteria</taxon>
        <taxon>Pseudomonadati</taxon>
        <taxon>Pseudomonadota</taxon>
        <taxon>Alphaproteobacteria</taxon>
        <taxon>Rhodobacterales</taxon>
        <taxon>Roseobacteraceae</taxon>
    </lineage>
</organism>
<feature type="compositionally biased region" description="Basic residues" evidence="1">
    <location>
        <begin position="104"/>
        <end position="124"/>
    </location>
</feature>
<dbReference type="AlphaFoldDB" id="A0A1M6RMQ0"/>
<evidence type="ECO:0000313" key="3">
    <source>
        <dbReference type="Proteomes" id="UP000183982"/>
    </source>
</evidence>
<sequence length="124" mass="14155">MARRVQQPLTVRRVTGLKAKGMYCDGVQAVASSPRSAVSLLTRLACCKRIAPYPGDPQYVLLRSLKANGVLENEPKSPRGRNYVLTLRYRRARDQLASSYVIQRSKKSKSRRRLRRNVQKRVGR</sequence>